<reference evidence="1 2" key="1">
    <citation type="submission" date="2020-03" db="EMBL/GenBank/DDBJ databases">
        <title>Draft Genome Sequence of 2-Methylisoborneol Producing Pseudanabaena yagii Strain GIHE-NHR1 Isolated from North Han River in South Korea.</title>
        <authorList>
            <person name="Jeong J."/>
        </authorList>
    </citation>
    <scope>NUCLEOTIDE SEQUENCE [LARGE SCALE GENOMIC DNA]</scope>
    <source>
        <strain evidence="1 2">GIHE-NHR1</strain>
    </source>
</reference>
<gene>
    <name evidence="1" type="ORF">HC246_19185</name>
</gene>
<sequence>MRQSSTRSLLTLAAIITALIAIDAPVRSQSIISPKKPNTTEVQISRPQTESVVNNKKASYVRMFEDIAIAPNFTPKVLELRGISGGEVETQKTSGRKSTETGPCIGFIDATPDHKITLTKPFRYLKLQVKSSGDTVLLVRGPGGSWCSDDVSDRNPEIAGDWLEGTYEVWVGSYEKNASFPYLLQITETP</sequence>
<dbReference type="EMBL" id="JAAVJL010000002">
    <property type="protein sequence ID" value="NMF60089.1"/>
    <property type="molecule type" value="Genomic_DNA"/>
</dbReference>
<comment type="caution">
    <text evidence="1">The sequence shown here is derived from an EMBL/GenBank/DDBJ whole genome shotgun (WGS) entry which is preliminary data.</text>
</comment>
<dbReference type="RefSeq" id="WP_169365035.1">
    <property type="nucleotide sequence ID" value="NZ_JAAVJL010000002.1"/>
</dbReference>
<keyword evidence="2" id="KW-1185">Reference proteome</keyword>
<accession>A0ABX1LZ93</accession>
<organism evidence="1 2">
    <name type="scientific">Pseudanabaena yagii GIHE-NHR1</name>
    <dbReference type="NCBI Taxonomy" id="2722753"/>
    <lineage>
        <taxon>Bacteria</taxon>
        <taxon>Bacillati</taxon>
        <taxon>Cyanobacteriota</taxon>
        <taxon>Cyanophyceae</taxon>
        <taxon>Pseudanabaenales</taxon>
        <taxon>Pseudanabaenaceae</taxon>
        <taxon>Pseudanabaena</taxon>
        <taxon>Pseudanabaena yagii</taxon>
    </lineage>
</organism>
<evidence type="ECO:0008006" key="3">
    <source>
        <dbReference type="Google" id="ProtNLM"/>
    </source>
</evidence>
<name>A0ABX1LZ93_9CYAN</name>
<evidence type="ECO:0000313" key="1">
    <source>
        <dbReference type="EMBL" id="NMF60089.1"/>
    </source>
</evidence>
<dbReference type="Proteomes" id="UP000738376">
    <property type="component" value="Unassembled WGS sequence"/>
</dbReference>
<proteinExistence type="predicted"/>
<protein>
    <recommendedName>
        <fullName evidence="3">Peptidase S1</fullName>
    </recommendedName>
</protein>
<evidence type="ECO:0000313" key="2">
    <source>
        <dbReference type="Proteomes" id="UP000738376"/>
    </source>
</evidence>